<keyword evidence="7" id="KW-0167">Capsid protein</keyword>
<feature type="compositionally biased region" description="Polar residues" evidence="23">
    <location>
        <begin position="1719"/>
        <end position="1734"/>
    </location>
</feature>
<dbReference type="InterPro" id="IPR014759">
    <property type="entry name" value="Helicase_SF3_ssRNA_vir"/>
</dbReference>
<evidence type="ECO:0000256" key="20">
    <source>
        <dbReference type="ARBA" id="ARBA00046180"/>
    </source>
</evidence>
<keyword evidence="16" id="KW-0693">Viral RNA replication</keyword>
<dbReference type="Pfam" id="PF00915">
    <property type="entry name" value="Calici_coat"/>
    <property type="match status" value="1"/>
</dbReference>
<dbReference type="Gene3D" id="2.60.120.20">
    <property type="match status" value="1"/>
</dbReference>
<comment type="function">
    <text evidence="20">Viral genome-linked protein is covalently linked to the 5'-end of the positive-strand, negative-strand genomic RNAs and subgenomic RNA. Acts as a genome-linked replication primer. May recruit ribosome to viral RNA thereby promoting viral proteins translation. Interacts with host translation initiation complex to allow the translation of viral proteins.</text>
</comment>
<dbReference type="GO" id="GO:0019028">
    <property type="term" value="C:viral capsid"/>
    <property type="evidence" value="ECO:0007669"/>
    <property type="project" value="UniProtKB-KW"/>
</dbReference>
<keyword evidence="17" id="KW-1035">Host cytoplasm</keyword>
<evidence type="ECO:0000313" key="28">
    <source>
        <dbReference type="Proteomes" id="UP000179413"/>
    </source>
</evidence>
<dbReference type="SUPFAM" id="SSF52540">
    <property type="entry name" value="P-loop containing nucleoside triphosphate hydrolases"/>
    <property type="match status" value="1"/>
</dbReference>
<feature type="domain" description="Peptidase C24" evidence="26">
    <location>
        <begin position="1041"/>
        <end position="1196"/>
    </location>
</feature>
<dbReference type="GO" id="GO:0017111">
    <property type="term" value="F:ribonucleoside triphosphate phosphatase activity"/>
    <property type="evidence" value="ECO:0007669"/>
    <property type="project" value="UniProtKB-EC"/>
</dbReference>
<dbReference type="InterPro" id="IPR009003">
    <property type="entry name" value="Peptidase_S1_PA"/>
</dbReference>
<evidence type="ECO:0000256" key="9">
    <source>
        <dbReference type="ARBA" id="ARBA00022679"/>
    </source>
</evidence>
<dbReference type="GO" id="GO:0006508">
    <property type="term" value="P:proteolysis"/>
    <property type="evidence" value="ECO:0007669"/>
    <property type="project" value="UniProtKB-KW"/>
</dbReference>
<keyword evidence="8" id="KW-0645">Protease</keyword>
<keyword evidence="14" id="KW-0067">ATP-binding</keyword>
<dbReference type="GO" id="GO:0003724">
    <property type="term" value="F:RNA helicase activity"/>
    <property type="evidence" value="ECO:0007669"/>
    <property type="project" value="InterPro"/>
</dbReference>
<keyword evidence="9" id="KW-0808">Transferase</keyword>
<dbReference type="CDD" id="cd00205">
    <property type="entry name" value="rhv_like"/>
    <property type="match status" value="1"/>
</dbReference>
<evidence type="ECO:0000256" key="10">
    <source>
        <dbReference type="ARBA" id="ARBA00022695"/>
    </source>
</evidence>
<dbReference type="GO" id="GO:0003723">
    <property type="term" value="F:RNA binding"/>
    <property type="evidence" value="ECO:0007669"/>
    <property type="project" value="InterPro"/>
</dbReference>
<evidence type="ECO:0000256" key="11">
    <source>
        <dbReference type="ARBA" id="ARBA00022741"/>
    </source>
</evidence>
<dbReference type="SUPFAM" id="SSF56672">
    <property type="entry name" value="DNA/RNA polymerases"/>
    <property type="match status" value="1"/>
</dbReference>
<evidence type="ECO:0000256" key="7">
    <source>
        <dbReference type="ARBA" id="ARBA00022561"/>
    </source>
</evidence>
<organism evidence="27 28">
    <name type="scientific">Porcine sapovirus</name>
    <dbReference type="NCBI Taxonomy" id="1454551"/>
    <lineage>
        <taxon>Viruses</taxon>
        <taxon>Riboviria</taxon>
        <taxon>Orthornavirae</taxon>
        <taxon>Pisuviricota</taxon>
        <taxon>Pisoniviricetes</taxon>
        <taxon>Picornavirales</taxon>
        <taxon>Caliciviridae</taxon>
        <taxon>Sapovirus</taxon>
        <taxon>Sapovirus sapporoense</taxon>
        <taxon>Sapporo virus</taxon>
    </lineage>
</organism>
<evidence type="ECO:0000259" key="26">
    <source>
        <dbReference type="PROSITE" id="PS51894"/>
    </source>
</evidence>
<evidence type="ECO:0000256" key="23">
    <source>
        <dbReference type="SAM" id="MobiDB-lite"/>
    </source>
</evidence>
<dbReference type="InterPro" id="IPR049434">
    <property type="entry name" value="VPg"/>
</dbReference>
<dbReference type="PROSITE" id="PS51218">
    <property type="entry name" value="SF3_HELICASE_2"/>
    <property type="match status" value="1"/>
</dbReference>
<dbReference type="Gene3D" id="1.10.260.110">
    <property type="match status" value="1"/>
</dbReference>
<protein>
    <recommendedName>
        <fullName evidence="3">Genome polyprotein</fullName>
    </recommendedName>
</protein>
<evidence type="ECO:0000256" key="17">
    <source>
        <dbReference type="ARBA" id="ARBA00023200"/>
    </source>
</evidence>
<evidence type="ECO:0000256" key="18">
    <source>
        <dbReference type="ARBA" id="ARBA00045264"/>
    </source>
</evidence>
<dbReference type="Pfam" id="PF00910">
    <property type="entry name" value="RNA_helicase"/>
    <property type="match status" value="1"/>
</dbReference>
<dbReference type="Gene3D" id="6.10.250.3230">
    <property type="match status" value="1"/>
</dbReference>
<proteinExistence type="predicted"/>
<evidence type="ECO:0000256" key="3">
    <source>
        <dbReference type="ARBA" id="ARBA00020107"/>
    </source>
</evidence>
<dbReference type="InterPro" id="IPR004005">
    <property type="entry name" value="Calicivirus_coat"/>
</dbReference>
<evidence type="ECO:0000256" key="2">
    <source>
        <dbReference type="ARBA" id="ARBA00004328"/>
    </source>
</evidence>
<evidence type="ECO:0000256" key="19">
    <source>
        <dbReference type="ARBA" id="ARBA00045380"/>
    </source>
</evidence>
<evidence type="ECO:0000256" key="14">
    <source>
        <dbReference type="ARBA" id="ARBA00022840"/>
    </source>
</evidence>
<dbReference type="GO" id="GO:0030430">
    <property type="term" value="C:host cell cytoplasm"/>
    <property type="evidence" value="ECO:0007669"/>
    <property type="project" value="UniProtKB-SubCell"/>
</dbReference>
<accession>A0A0U2UPT8</accession>
<dbReference type="Gene3D" id="3.30.70.270">
    <property type="match status" value="2"/>
</dbReference>
<dbReference type="CDD" id="cd23192">
    <property type="entry name" value="Caliciviridae_RdRp"/>
    <property type="match status" value="1"/>
</dbReference>
<evidence type="ECO:0000256" key="12">
    <source>
        <dbReference type="ARBA" id="ARBA00022801"/>
    </source>
</evidence>
<evidence type="ECO:0000256" key="5">
    <source>
        <dbReference type="ARBA" id="ARBA00022520"/>
    </source>
</evidence>
<keyword evidence="15" id="KW-0946">Virion</keyword>
<keyword evidence="10" id="KW-0548">Nucleotidyltransferase</keyword>
<dbReference type="GO" id="GO:0003968">
    <property type="term" value="F:RNA-directed RNA polymerase activity"/>
    <property type="evidence" value="ECO:0007669"/>
    <property type="project" value="UniProtKB-KW"/>
</dbReference>
<dbReference type="SUPFAM" id="SSF88633">
    <property type="entry name" value="Positive stranded ssRNA viruses"/>
    <property type="match status" value="1"/>
</dbReference>
<dbReference type="Pfam" id="PF20915">
    <property type="entry name" value="VPg"/>
    <property type="match status" value="1"/>
</dbReference>
<reference evidence="28" key="1">
    <citation type="submission" date="2015-10" db="EMBL/GenBank/DDBJ databases">
        <authorList>
            <person name="Lu Z."/>
        </authorList>
    </citation>
    <scope>NUCLEOTIDE SEQUENCE [LARGE SCALE GENOMIC DNA]</scope>
</reference>
<dbReference type="Pfam" id="PF03510">
    <property type="entry name" value="Peptidase_C24"/>
    <property type="match status" value="1"/>
</dbReference>
<evidence type="ECO:0000256" key="22">
    <source>
        <dbReference type="ARBA" id="ARBA00047631"/>
    </source>
</evidence>
<dbReference type="InterPro" id="IPR001205">
    <property type="entry name" value="RNA-dir_pol_C"/>
</dbReference>
<evidence type="ECO:0000256" key="16">
    <source>
        <dbReference type="ARBA" id="ARBA00022953"/>
    </source>
</evidence>
<dbReference type="PROSITE" id="PS51894">
    <property type="entry name" value="CV_3CL_PRO"/>
    <property type="match status" value="1"/>
</dbReference>
<comment type="catalytic activity">
    <reaction evidence="22">
        <text>a ribonucleoside 5'-triphosphate + H2O = a ribonucleoside 5'-diphosphate + phosphate + H(+)</text>
        <dbReference type="Rhea" id="RHEA:23680"/>
        <dbReference type="ChEBI" id="CHEBI:15377"/>
        <dbReference type="ChEBI" id="CHEBI:15378"/>
        <dbReference type="ChEBI" id="CHEBI:43474"/>
        <dbReference type="ChEBI" id="CHEBI:57930"/>
        <dbReference type="ChEBI" id="CHEBI:61557"/>
        <dbReference type="EC" id="3.6.1.15"/>
    </reaction>
</comment>
<sequence length="2254" mass="247327">MANCRPLPIGQLPNRIFGTPRLTPGWVWACTSEATFKLEWLQDPVVIRPPDVFVAQGVVDDFFRPKRVLQGDPQLIAQVLLGDANGPLVGPVSMQQLTSLLHEVSQALSDHKHPLANRYTRASLQRYADTLSNYIPLVDILTGPKDLTPRDVLEQLAAGREWECVPDSALKKVFRDMWQYICEGCDSVYIKLQDVKRKMPHIDTTVLKQFIITLTDTISMATALDTKTWLAHILGWLKPTCLVMIMQQHVNSPQGWAATLTALAELYYGIMPLTETLGSVASWVTDKFADMATSTWGKFKSWWDSLYTPQAGNDLIILGGVVGLVYFMVFGDAPTQMFTKKLMRVCGFITSTVAAIKAAMWIVDYFKQREHEHQVRITLARWAALQEVIKQNRCAGLSEVTKLKECCEVLLNEVTELMYKLGASPLAGLIRSTSDVIQTTINELAQLMAYDTQRKPPAMVVFGGPPGIGKTRLVEALAKQLGEVSHFTMTVDHYDTYTGNTVAIWDEFDVDSKQAFIEATIGIVNCAPYPLNCDRPEAKGRVFTSKYVLATTNCPTPVMPDHPRAMAFWRRITFIDVTAPTIEQWLVDNPGRKAPTSLFKDDFSHLQCSVRGYTAYDEKGNTLSGKVARARYVSVNNLLDLIKEKYNSEAADVKHLWFTVPQAIHKQARDIILGWLRFHSYPNTVADNIPLSEVRDPTCFGYVVISDVDPPRHVAEHVAHIEVESILRTDIVDLLREGGGGLFRALKVKSAPRNCIINKVMMQAHHTTLQVLTSQEPHPPNLPRPRRLVFVESPIDIISALRHHVGFCTIPGIVKLITSGVGLGVENLGNFLQSIAGNVRFPLQSECSLLRTPSGDVLFYTSGQAAVWATPARFPIVTPGEASVGKEVCSESSWWDILKALFSTLVVAFGPIATLVLTAHNLAYLNTRENTLSEAKGKNKRGRGARRAIALRDDEYDEWQDIIRDWRKEMTVQQFLDLKERALSGASDPDSQRYNAWLELRAKRLSAGAYQHAVVDIIGKSGHRREVIRTQVMRAPREPKGDTYDSEGRGYVVPMTAQEKHTGWAVHIGNGRLVTCTHVANMCDRVAEVEFKVAETDRDTCIITAPLGHLPSVALGNGPPAFYTTNFHPIRVLDEGSWDTTTTRVTGWRVVINNGTTTAPGDCGQPYLNARRQLVGVHAATSTCGVKKLVSRVQTKKTAKATFPWKGLPVTTMPDAGGLPTGTRYHRSIAWPKLLPEETHAPAPYGVNDPRYPFSQHQMIANNLQPYINTPVALDQTLLQRAVKHTKGYLDQIIGTHRSPNLTYAAAVESMAHDTACGPNLPGRKKDYMTDQGEPIGPLKQMLEEAWDMAHRGVPRRHEYKLALKDELRPIEKNDQGKRRLLWGCDAGVSMIANAVFKPVTERLVDTVPMHPVAVGICMDSPQIEQMNQALTGRVLYCLDYSKWDSTQNPAVTCASVDILASYAEDTPLSSAAIATLCSPAVGRLDDIGLTVTSGLPSGMPFTSVINSVNHMIYFAMAVLEAYEEFKVPYMGNIFDNETIYTYGDDCVYGLTPATASIMPVVVKNLTSYGLVPTAADKSQSIEPTDTPVFLKRTFSQTPFGLRALLDETSLARQCYWVKANRTTDLFEPAAVDVDIRKNQLEVMLAYASQHPRSVFDKLAGMAEVTASAEGYQLVNVNWANAVATYNAWYGGTDGGRAPTNEDEEPEVFVMEAPAPTRSVASNPEGTQNSNESRPVQPAGPMPVAAAQALEMAVATGQINDTIPSVVRETFSTYTNVTWTTRQPTGTLLARMSLGPGLNPYTLHLSAMWAGWGGSFEIKVIISGSGMYAGKLLCALIPPGVDPSAVDQPGAFPHALVDARITDGVTFTLGDVRAVDYHETGVGGAIACLALYVYQPLINPFETAVSAAMVTIETRPGPDFGFTLLKPPNQAMEVGFDPRSLLPRTARTLRGNRFGRPITAVVIVGVAQQINRHFSAEGTTLGWSTAPIGPCVARVNGKYTNNTGKAVFQLGPLSNGPLYPNIINHYPDVAASTMFNTETAVNDNTTGGGGPMVIFNDVGDVVEDVAYQMRFIASHATSQSPTLIDQINATSMAVCSFGNSRADLNQNQLNVGIELTYTCGNTAINGIVTSFMDRQYTFGPQGPNNIMLWVESVLGTHTGNNTVYSSQPDTVSAALQGQPFNIPDGYMAVWNVNADSADFQIGLRRDGYFVTNGAIGTRMVISEDTTFSFNGMYTLTTPLIGPSGTSGRSIHSSR</sequence>
<feature type="region of interest" description="Disordered" evidence="23">
    <location>
        <begin position="1714"/>
        <end position="1742"/>
    </location>
</feature>
<dbReference type="EMBL" id="KT922087">
    <property type="protein sequence ID" value="ALV13249.1"/>
    <property type="molecule type" value="Genomic_RNA"/>
</dbReference>
<dbReference type="GO" id="GO:0005524">
    <property type="term" value="F:ATP binding"/>
    <property type="evidence" value="ECO:0007669"/>
    <property type="project" value="UniProtKB-KW"/>
</dbReference>
<dbReference type="InterPro" id="IPR000605">
    <property type="entry name" value="Helicase_SF3_ssDNA/RNA_vir"/>
</dbReference>
<dbReference type="InterPro" id="IPR043502">
    <property type="entry name" value="DNA/RNA_pol_sf"/>
</dbReference>
<dbReference type="Proteomes" id="UP000179413">
    <property type="component" value="Genome"/>
</dbReference>
<dbReference type="InterPro" id="IPR004004">
    <property type="entry name" value="Helic/Pol/Pept_Calicivir-typ"/>
</dbReference>
<evidence type="ECO:0000256" key="21">
    <source>
        <dbReference type="ARBA" id="ARBA00046246"/>
    </source>
</evidence>
<evidence type="ECO:0000256" key="8">
    <source>
        <dbReference type="ARBA" id="ARBA00022670"/>
    </source>
</evidence>
<keyword evidence="6" id="KW-0597">Phosphoprotein</keyword>
<evidence type="ECO:0000256" key="1">
    <source>
        <dbReference type="ARBA" id="ARBA00004192"/>
    </source>
</evidence>
<name>A0A0U2UPT8_9CALI</name>
<keyword evidence="5" id="KW-0191">Covalent protein-RNA linkage</keyword>
<dbReference type="Gene3D" id="1.20.960.20">
    <property type="match status" value="1"/>
</dbReference>
<keyword evidence="12" id="KW-0378">Hydrolase</keyword>
<dbReference type="PRINTS" id="PR00918">
    <property type="entry name" value="CALICVIRUSNS"/>
</dbReference>
<evidence type="ECO:0000256" key="15">
    <source>
        <dbReference type="ARBA" id="ARBA00022844"/>
    </source>
</evidence>
<evidence type="ECO:0000313" key="27">
    <source>
        <dbReference type="EMBL" id="ALV13249.1"/>
    </source>
</evidence>
<dbReference type="InterPro" id="IPR029053">
    <property type="entry name" value="Viral_coat"/>
</dbReference>
<evidence type="ECO:0000256" key="4">
    <source>
        <dbReference type="ARBA" id="ARBA00022484"/>
    </source>
</evidence>
<dbReference type="GO" id="GO:0039694">
    <property type="term" value="P:viral RNA genome replication"/>
    <property type="evidence" value="ECO:0007669"/>
    <property type="project" value="InterPro"/>
</dbReference>
<feature type="domain" description="RdRp catalytic" evidence="24">
    <location>
        <begin position="1434"/>
        <end position="1559"/>
    </location>
</feature>
<dbReference type="InterPro" id="IPR027417">
    <property type="entry name" value="P-loop_NTPase"/>
</dbReference>
<feature type="domain" description="SF3 helicase" evidence="25">
    <location>
        <begin position="438"/>
        <end position="592"/>
    </location>
</feature>
<evidence type="ECO:0000256" key="13">
    <source>
        <dbReference type="ARBA" id="ARBA00022807"/>
    </source>
</evidence>
<keyword evidence="4" id="KW-0696">RNA-directed RNA polymerase</keyword>
<evidence type="ECO:0000259" key="24">
    <source>
        <dbReference type="PROSITE" id="PS50507"/>
    </source>
</evidence>
<dbReference type="GO" id="GO:0004197">
    <property type="term" value="F:cysteine-type endopeptidase activity"/>
    <property type="evidence" value="ECO:0007669"/>
    <property type="project" value="InterPro"/>
</dbReference>
<dbReference type="GO" id="GO:0006351">
    <property type="term" value="P:DNA-templated transcription"/>
    <property type="evidence" value="ECO:0007669"/>
    <property type="project" value="InterPro"/>
</dbReference>
<dbReference type="SUPFAM" id="SSF50494">
    <property type="entry name" value="Trypsin-like serine proteases"/>
    <property type="match status" value="1"/>
</dbReference>
<dbReference type="InterPro" id="IPR043128">
    <property type="entry name" value="Rev_trsase/Diguanyl_cyclase"/>
</dbReference>
<comment type="subcellular location">
    <subcellularLocation>
        <location evidence="1">Host cytoplasm</location>
    </subcellularLocation>
    <subcellularLocation>
        <location evidence="2">Virion</location>
    </subcellularLocation>
</comment>
<dbReference type="PRINTS" id="PR00916">
    <property type="entry name" value="2CENDOPTASE"/>
</dbReference>
<evidence type="ECO:0000256" key="6">
    <source>
        <dbReference type="ARBA" id="ARBA00022553"/>
    </source>
</evidence>
<comment type="function">
    <text evidence="21">Probable key protein responsible for the formation of membrane alterations by the virus. Induces the formation of convoluted membranes derived from the host ER. These remodeled membranes probably form the viral factories that contain the replication complex. Together with NS2 and NTPase, initiates the formation of the replication complex.</text>
</comment>
<keyword evidence="13" id="KW-0788">Thiol protease</keyword>
<comment type="function">
    <text evidence="19">Displays NTPase activity, but no helicase activity. Induces the formation of convoluted membranes derived from the host ER. These remodeled membranes probably form the viral factories that contain the replication complex. Together with NS2 and NS4, initiates the formation of the replication complex.</text>
</comment>
<gene>
    <name evidence="27" type="primary">orf1</name>
</gene>
<dbReference type="InterPro" id="IPR007094">
    <property type="entry name" value="RNA-dir_pol_PSvirus"/>
</dbReference>
<dbReference type="Pfam" id="PF00680">
    <property type="entry name" value="RdRP_1"/>
    <property type="match status" value="1"/>
</dbReference>
<dbReference type="InterPro" id="IPR000317">
    <property type="entry name" value="Peptidase_C24"/>
</dbReference>
<comment type="function">
    <text evidence="18">Together with NTPase and NS4, initiates the formation of the replication complex. Induces the proliferation of the host smooth ER membranes forming long tubular structures. These remodeled membranes probably form the viral factories that contain the replication complex.</text>
</comment>
<dbReference type="Gene3D" id="3.40.50.300">
    <property type="entry name" value="P-loop containing nucleotide triphosphate hydrolases"/>
    <property type="match status" value="1"/>
</dbReference>
<evidence type="ECO:0000259" key="25">
    <source>
        <dbReference type="PROSITE" id="PS51218"/>
    </source>
</evidence>
<keyword evidence="11" id="KW-0547">Nucleotide-binding</keyword>
<dbReference type="PROSITE" id="PS50507">
    <property type="entry name" value="RDRP_SSRNA_POS"/>
    <property type="match status" value="1"/>
</dbReference>
<dbReference type="InterPro" id="IPR033703">
    <property type="entry name" value="Rhv-like"/>
</dbReference>